<evidence type="ECO:0000313" key="5">
    <source>
        <dbReference type="EMBL" id="RIE05107.1"/>
    </source>
</evidence>
<evidence type="ECO:0000313" key="6">
    <source>
        <dbReference type="Proteomes" id="UP000266340"/>
    </source>
</evidence>
<keyword evidence="6" id="KW-1185">Reference proteome</keyword>
<feature type="domain" description="Metallo-beta-lactamase" evidence="4">
    <location>
        <begin position="53"/>
        <end position="121"/>
    </location>
</feature>
<dbReference type="Proteomes" id="UP000266340">
    <property type="component" value="Unassembled WGS sequence"/>
</dbReference>
<dbReference type="InterPro" id="IPR001279">
    <property type="entry name" value="Metallo-B-lactamas"/>
</dbReference>
<dbReference type="Gene3D" id="3.60.15.10">
    <property type="entry name" value="Ribonuclease Z/Hydroxyacylglutathione hydrolase-like"/>
    <property type="match status" value="1"/>
</dbReference>
<comment type="catalytic activity">
    <reaction evidence="3">
        <text>3',5'-cyclic UMP + H2O = UMP + H(+)</text>
        <dbReference type="Rhea" id="RHEA:70575"/>
        <dbReference type="ChEBI" id="CHEBI:15377"/>
        <dbReference type="ChEBI" id="CHEBI:15378"/>
        <dbReference type="ChEBI" id="CHEBI:57865"/>
        <dbReference type="ChEBI" id="CHEBI:184387"/>
    </reaction>
    <physiologicalReaction direction="left-to-right" evidence="3">
        <dbReference type="Rhea" id="RHEA:70576"/>
    </physiologicalReaction>
</comment>
<dbReference type="PANTHER" id="PTHR30619:SF1">
    <property type="entry name" value="RECOMBINATION PROTEIN 2"/>
    <property type="match status" value="1"/>
</dbReference>
<comment type="catalytic activity">
    <reaction evidence="1">
        <text>3',5'-cyclic CMP + H2O = CMP + H(+)</text>
        <dbReference type="Rhea" id="RHEA:72675"/>
        <dbReference type="ChEBI" id="CHEBI:15377"/>
        <dbReference type="ChEBI" id="CHEBI:15378"/>
        <dbReference type="ChEBI" id="CHEBI:58003"/>
        <dbReference type="ChEBI" id="CHEBI:60377"/>
    </reaction>
    <physiologicalReaction direction="left-to-right" evidence="1">
        <dbReference type="Rhea" id="RHEA:72676"/>
    </physiologicalReaction>
</comment>
<comment type="caution">
    <text evidence="5">The sequence shown here is derived from an EMBL/GenBank/DDBJ whole genome shotgun (WGS) entry which is preliminary data.</text>
</comment>
<dbReference type="InterPro" id="IPR052159">
    <property type="entry name" value="Competence_DNA_uptake"/>
</dbReference>
<gene>
    <name evidence="5" type="ORF">D3H35_02970</name>
</gene>
<reference evidence="5 6" key="1">
    <citation type="submission" date="2018-09" db="EMBL/GenBank/DDBJ databases">
        <title>Cohnella cavernae sp. nov., isolated from a karst cave.</title>
        <authorList>
            <person name="Zhu H."/>
        </authorList>
    </citation>
    <scope>NUCLEOTIDE SEQUENCE [LARGE SCALE GENOMIC DNA]</scope>
    <source>
        <strain evidence="5 6">K2E09-144</strain>
    </source>
</reference>
<dbReference type="Pfam" id="PF00753">
    <property type="entry name" value="Lactamase_B"/>
    <property type="match status" value="1"/>
</dbReference>
<dbReference type="InterPro" id="IPR036866">
    <property type="entry name" value="RibonucZ/Hydroxyglut_hydro"/>
</dbReference>
<proteinExistence type="predicted"/>
<dbReference type="NCBIfam" id="NF041809">
    <property type="entry name" value="Avs1a"/>
    <property type="match status" value="1"/>
</dbReference>
<dbReference type="AlphaFoldDB" id="A0A398CZ32"/>
<comment type="function">
    <text evidence="2">Counteracts the endogenous Pycsar antiviral defense system. Phosphodiesterase that enables metal-dependent hydrolysis of host cyclic nucleotide Pycsar defense signals such as cCMP and cUMP.</text>
</comment>
<evidence type="ECO:0000256" key="2">
    <source>
        <dbReference type="ARBA" id="ARBA00034301"/>
    </source>
</evidence>
<accession>A0A398CZ32</accession>
<name>A0A398CZ32_9BACL</name>
<sequence>MGTSRLAWLFDMLENCRSMVKYRNVQYGISMQSENTLEEKMPDNIRVTMLPALNGDSFLISCGTGEDKRNILVDGGMKSTFRDQLCPLLTSMHQKGEVIDLLIVTHIDQDHIHGVIELLTHNESSEAPAIIGIKEIWHNSYLQLQMDKADELTDHQQRVLEEIVARGDGSREDANAKGEISFRQGSTLGALLYEGRYNWNGSAGGRAVTTQSLPVHHLSDELKLELLSPTPEKLQELGQDWLNHLRKNNYIGAPSSDRLFDDAYEMMLRRLKDKSKPKKQPIHSPVRDWELYKEEPYSEDDRATNGSSIAFVLTYRGKRLLYLGDSHPTVIVEGLASLYQEEQRPYEFSAVKISHHGSSGNTSPELLAMIDSPLYLVSTNGSQHGHPECSTLIRIVNRDSRYERELVFNYPHDSAAFMDEQQDKKTELDYKVTIATDIELKRGVCSI</sequence>
<dbReference type="GO" id="GO:0016787">
    <property type="term" value="F:hydrolase activity"/>
    <property type="evidence" value="ECO:0007669"/>
    <property type="project" value="UniProtKB-KW"/>
</dbReference>
<dbReference type="PANTHER" id="PTHR30619">
    <property type="entry name" value="DNA INTERNALIZATION/COMPETENCE PROTEIN COMEC/REC2"/>
    <property type="match status" value="1"/>
</dbReference>
<dbReference type="SUPFAM" id="SSF56281">
    <property type="entry name" value="Metallo-hydrolase/oxidoreductase"/>
    <property type="match status" value="1"/>
</dbReference>
<protein>
    <submittedName>
        <fullName evidence="5">MBL fold metallo-hydrolase</fullName>
    </submittedName>
</protein>
<keyword evidence="5" id="KW-0378">Hydrolase</keyword>
<organism evidence="5 6">
    <name type="scientific">Cohnella faecalis</name>
    <dbReference type="NCBI Taxonomy" id="2315694"/>
    <lineage>
        <taxon>Bacteria</taxon>
        <taxon>Bacillati</taxon>
        <taxon>Bacillota</taxon>
        <taxon>Bacilli</taxon>
        <taxon>Bacillales</taxon>
        <taxon>Paenibacillaceae</taxon>
        <taxon>Cohnella</taxon>
    </lineage>
</organism>
<evidence type="ECO:0000256" key="1">
    <source>
        <dbReference type="ARBA" id="ARBA00034221"/>
    </source>
</evidence>
<evidence type="ECO:0000259" key="4">
    <source>
        <dbReference type="Pfam" id="PF00753"/>
    </source>
</evidence>
<evidence type="ECO:0000256" key="3">
    <source>
        <dbReference type="ARBA" id="ARBA00048505"/>
    </source>
</evidence>
<dbReference type="EMBL" id="QXJM01000016">
    <property type="protein sequence ID" value="RIE05107.1"/>
    <property type="molecule type" value="Genomic_DNA"/>
</dbReference>